<evidence type="ECO:0000313" key="5">
    <source>
        <dbReference type="Proteomes" id="UP000001444"/>
    </source>
</evidence>
<dbReference type="PROSITE" id="PS50801">
    <property type="entry name" value="STAS"/>
    <property type="match status" value="1"/>
</dbReference>
<evidence type="ECO:0000259" key="2">
    <source>
        <dbReference type="PROSITE" id="PS50801"/>
    </source>
</evidence>
<evidence type="ECO:0008006" key="6">
    <source>
        <dbReference type="Google" id="ProtNLM"/>
    </source>
</evidence>
<evidence type="ECO:0000313" key="4">
    <source>
        <dbReference type="EMBL" id="CBG75038.1"/>
    </source>
</evidence>
<dbReference type="PROSITE" id="PS50921">
    <property type="entry name" value="ANTAR"/>
    <property type="match status" value="1"/>
</dbReference>
<name>C9ZHJ3_STRSW</name>
<dbReference type="PANTHER" id="PTHR33495">
    <property type="entry name" value="ANTI-SIGMA FACTOR ANTAGONIST TM_1081-RELATED-RELATED"/>
    <property type="match status" value="1"/>
</dbReference>
<proteinExistence type="predicted"/>
<dbReference type="AlphaFoldDB" id="C9ZHJ3"/>
<feature type="region of interest" description="Disordered" evidence="1">
    <location>
        <begin position="1"/>
        <end position="39"/>
    </location>
</feature>
<dbReference type="Gene3D" id="3.30.750.24">
    <property type="entry name" value="STAS domain"/>
    <property type="match status" value="1"/>
</dbReference>
<dbReference type="Proteomes" id="UP000001444">
    <property type="component" value="Chromosome"/>
</dbReference>
<dbReference type="SUPFAM" id="SSF52172">
    <property type="entry name" value="CheY-like"/>
    <property type="match status" value="1"/>
</dbReference>
<organism evidence="4 5">
    <name type="scientific">Streptomyces scabiei (strain 87.22)</name>
    <dbReference type="NCBI Taxonomy" id="680198"/>
    <lineage>
        <taxon>Bacteria</taxon>
        <taxon>Bacillati</taxon>
        <taxon>Actinomycetota</taxon>
        <taxon>Actinomycetes</taxon>
        <taxon>Kitasatosporales</taxon>
        <taxon>Streptomycetaceae</taxon>
        <taxon>Streptomyces</taxon>
    </lineage>
</organism>
<dbReference type="InterPro" id="IPR036388">
    <property type="entry name" value="WH-like_DNA-bd_sf"/>
</dbReference>
<dbReference type="InterPro" id="IPR036513">
    <property type="entry name" value="STAS_dom_sf"/>
</dbReference>
<sequence>MSEPAPLAESASTGTPGCAPTDGPADGRPSPTLSLRSRPHGHRVLVTVRGDLELGTDDQLRRGLRDSLARSAEGIDLDLAGVGFCDCSGLNALLSIRQEAMEHAKTATIRSISPAAQRVFSLTDTLSLFSPPGPPEGPDTDGVDAYGVDAADLHPAADGRRGTGVTTSPHRGPDPRVEVVQLRRALETRDTIDLARGILMAAFALSPVEAWNALVRTSQNTNTKLHRTARQLVESCTGAPVPPCTREQLSAAVTEVVAERTERAPSAD</sequence>
<dbReference type="Pfam" id="PF13466">
    <property type="entry name" value="STAS_2"/>
    <property type="match status" value="1"/>
</dbReference>
<dbReference type="HOGENOM" id="CLU_092073_0_0_11"/>
<accession>C9ZHJ3</accession>
<feature type="region of interest" description="Disordered" evidence="1">
    <location>
        <begin position="154"/>
        <end position="175"/>
    </location>
</feature>
<dbReference type="eggNOG" id="COG1366">
    <property type="taxonomic scope" value="Bacteria"/>
</dbReference>
<dbReference type="InterPro" id="IPR058548">
    <property type="entry name" value="MlaB-like_STAS"/>
</dbReference>
<dbReference type="InterPro" id="IPR002645">
    <property type="entry name" value="STAS_dom"/>
</dbReference>
<keyword evidence="5" id="KW-1185">Reference proteome</keyword>
<dbReference type="CDD" id="cd07043">
    <property type="entry name" value="STAS_anti-anti-sigma_factors"/>
    <property type="match status" value="1"/>
</dbReference>
<dbReference type="GeneID" id="24308750"/>
<dbReference type="GO" id="GO:0003723">
    <property type="term" value="F:RNA binding"/>
    <property type="evidence" value="ECO:0007669"/>
    <property type="project" value="InterPro"/>
</dbReference>
<dbReference type="SUPFAM" id="SSF52091">
    <property type="entry name" value="SpoIIaa-like"/>
    <property type="match status" value="1"/>
</dbReference>
<dbReference type="GO" id="GO:0043856">
    <property type="term" value="F:anti-sigma factor antagonist activity"/>
    <property type="evidence" value="ECO:0007669"/>
    <property type="project" value="TreeGrafter"/>
</dbReference>
<dbReference type="STRING" id="680198.SCAB_80771"/>
<feature type="domain" description="STAS" evidence="2">
    <location>
        <begin position="33"/>
        <end position="123"/>
    </location>
</feature>
<dbReference type="KEGG" id="scb:SCAB_80771"/>
<dbReference type="InterPro" id="IPR011006">
    <property type="entry name" value="CheY-like_superfamily"/>
</dbReference>
<dbReference type="Gene3D" id="1.10.10.10">
    <property type="entry name" value="Winged helix-like DNA-binding domain superfamily/Winged helix DNA-binding domain"/>
    <property type="match status" value="1"/>
</dbReference>
<dbReference type="Pfam" id="PF03861">
    <property type="entry name" value="ANTAR"/>
    <property type="match status" value="1"/>
</dbReference>
<protein>
    <recommendedName>
        <fullName evidence="6">Anti-sigma factor antagonist</fullName>
    </recommendedName>
</protein>
<gene>
    <name evidence="4" type="ordered locus">SCAB_80771</name>
</gene>
<evidence type="ECO:0000256" key="1">
    <source>
        <dbReference type="SAM" id="MobiDB-lite"/>
    </source>
</evidence>
<reference evidence="4 5" key="1">
    <citation type="journal article" date="2010" name="Mol. Plant Microbe Interact.">
        <title>Streptomyces scabies 87-22 contains a coronafacic acid-like biosynthetic cluster that contributes to plant-microbe interactions.</title>
        <authorList>
            <person name="Bignell D.R."/>
            <person name="Seipke R.F."/>
            <person name="Huguet-Tapia J.C."/>
            <person name="Chambers A.H."/>
            <person name="Parry R.J."/>
            <person name="Loria R."/>
        </authorList>
    </citation>
    <scope>NUCLEOTIDE SEQUENCE [LARGE SCALE GENOMIC DNA]</scope>
    <source>
        <strain evidence="4 5">87.22</strain>
    </source>
</reference>
<dbReference type="PANTHER" id="PTHR33495:SF2">
    <property type="entry name" value="ANTI-SIGMA FACTOR ANTAGONIST TM_1081-RELATED"/>
    <property type="match status" value="1"/>
</dbReference>
<feature type="domain" description="ANTAR" evidence="3">
    <location>
        <begin position="172"/>
        <end position="233"/>
    </location>
</feature>
<dbReference type="InterPro" id="IPR005561">
    <property type="entry name" value="ANTAR"/>
</dbReference>
<evidence type="ECO:0000259" key="3">
    <source>
        <dbReference type="PROSITE" id="PS50921"/>
    </source>
</evidence>
<dbReference type="EMBL" id="FN554889">
    <property type="protein sequence ID" value="CBG75038.1"/>
    <property type="molecule type" value="Genomic_DNA"/>
</dbReference>
<dbReference type="RefSeq" id="WP_013005482.1">
    <property type="nucleotide sequence ID" value="NC_013929.1"/>
</dbReference>
<dbReference type="SMART" id="SM01012">
    <property type="entry name" value="ANTAR"/>
    <property type="match status" value="1"/>
</dbReference>